<comment type="cofactor">
    <cofactor evidence="12">
        <name>Zn(2+)</name>
        <dbReference type="ChEBI" id="CHEBI:29105"/>
    </cofactor>
    <text evidence="12">Binds 1 zinc ion per subunit.</text>
</comment>
<feature type="active site" evidence="12">
    <location>
        <position position="151"/>
    </location>
</feature>
<dbReference type="Pfam" id="PF01435">
    <property type="entry name" value="Peptidase_M48"/>
    <property type="match status" value="1"/>
</dbReference>
<dbReference type="CDD" id="cd07335">
    <property type="entry name" value="M48B_HtpX_like"/>
    <property type="match status" value="1"/>
</dbReference>
<dbReference type="Proteomes" id="UP000664277">
    <property type="component" value="Unassembled WGS sequence"/>
</dbReference>
<evidence type="ECO:0000256" key="2">
    <source>
        <dbReference type="ARBA" id="ARBA00009779"/>
    </source>
</evidence>
<evidence type="ECO:0000256" key="4">
    <source>
        <dbReference type="ARBA" id="ARBA00022670"/>
    </source>
</evidence>
<name>A0A8J7TLK7_9BACT</name>
<keyword evidence="6 12" id="KW-0479">Metal-binding</keyword>
<evidence type="ECO:0000256" key="6">
    <source>
        <dbReference type="ARBA" id="ARBA00022723"/>
    </source>
</evidence>
<evidence type="ECO:0000256" key="3">
    <source>
        <dbReference type="ARBA" id="ARBA00022475"/>
    </source>
</evidence>
<dbReference type="NCBIfam" id="NF003965">
    <property type="entry name" value="PRK05457.1"/>
    <property type="match status" value="1"/>
</dbReference>
<dbReference type="PANTHER" id="PTHR43221:SF1">
    <property type="entry name" value="PROTEASE HTPX"/>
    <property type="match status" value="1"/>
</dbReference>
<evidence type="ECO:0000256" key="8">
    <source>
        <dbReference type="ARBA" id="ARBA00022833"/>
    </source>
</evidence>
<comment type="similarity">
    <text evidence="2 12">Belongs to the peptidase M48B family.</text>
</comment>
<keyword evidence="10 12" id="KW-0482">Metalloprotease</keyword>
<feature type="transmembrane region" description="Helical" evidence="12">
    <location>
        <begin position="165"/>
        <end position="186"/>
    </location>
</feature>
<feature type="binding site" evidence="12">
    <location>
        <position position="150"/>
    </location>
    <ligand>
        <name>Zn(2+)</name>
        <dbReference type="ChEBI" id="CHEBI:29105"/>
        <note>catalytic</note>
    </ligand>
</feature>
<evidence type="ECO:0000313" key="14">
    <source>
        <dbReference type="EMBL" id="MBN8659128.1"/>
    </source>
</evidence>
<dbReference type="GO" id="GO:0004222">
    <property type="term" value="F:metalloendopeptidase activity"/>
    <property type="evidence" value="ECO:0007669"/>
    <property type="project" value="UniProtKB-UniRule"/>
</dbReference>
<keyword evidence="4 12" id="KW-0645">Protease</keyword>
<feature type="binding site" evidence="12">
    <location>
        <position position="154"/>
    </location>
    <ligand>
        <name>Zn(2+)</name>
        <dbReference type="ChEBI" id="CHEBI:29105"/>
        <note>catalytic</note>
    </ligand>
</feature>
<comment type="caution">
    <text evidence="14">The sequence shown here is derived from an EMBL/GenBank/DDBJ whole genome shotgun (WGS) entry which is preliminary data.</text>
</comment>
<evidence type="ECO:0000256" key="5">
    <source>
        <dbReference type="ARBA" id="ARBA00022692"/>
    </source>
</evidence>
<reference evidence="14" key="1">
    <citation type="submission" date="2021-02" db="EMBL/GenBank/DDBJ databases">
        <title>Genome-Resolved Metagenomics of a Microbial Community Performing Photosynthetic Biological Nutrient Removal.</title>
        <authorList>
            <person name="Mcdaniel E.A."/>
        </authorList>
    </citation>
    <scope>NUCLEOTIDE SEQUENCE</scope>
    <source>
        <strain evidence="14">UWPOB_OBS1</strain>
    </source>
</reference>
<keyword evidence="11 12" id="KW-0472">Membrane</keyword>
<evidence type="ECO:0000256" key="10">
    <source>
        <dbReference type="ARBA" id="ARBA00023049"/>
    </source>
</evidence>
<sequence length="299" mass="32944">MAIVKRVFLFLLTNFLVITTCSIFFHIFGVGQYITRYGVDYTSLAIFSLIYGMVGSLISLWMSRAIAKWSYGVQLIDENVADPRLRNLVRVVQGLSRKAGLKTMPEIGIYGSNEINAFATGPTKSMALVAVSSGLLERMTDEEIEGVVGHEVCHIANGDMVTMTLLQGVVNAFAIFLSRAIAAIATRPSRDDEGRNSFLYFIISSVLQTVFLLLGAIVVNWFSRHREFRADAGSAEIAGRSKMIAALERLAMNYDRTYQEKGALATMKISNRPSGFLGLLFASHPPLEERIAALKKLTA</sequence>
<dbReference type="PANTHER" id="PTHR43221">
    <property type="entry name" value="PROTEASE HTPX"/>
    <property type="match status" value="1"/>
</dbReference>
<feature type="transmembrane region" description="Helical" evidence="12">
    <location>
        <begin position="7"/>
        <end position="29"/>
    </location>
</feature>
<accession>A0A8J7TLK7</accession>
<evidence type="ECO:0000256" key="11">
    <source>
        <dbReference type="ARBA" id="ARBA00023136"/>
    </source>
</evidence>
<evidence type="ECO:0000256" key="9">
    <source>
        <dbReference type="ARBA" id="ARBA00022989"/>
    </source>
</evidence>
<dbReference type="InterPro" id="IPR050083">
    <property type="entry name" value="HtpX_protease"/>
</dbReference>
<evidence type="ECO:0000259" key="13">
    <source>
        <dbReference type="Pfam" id="PF01435"/>
    </source>
</evidence>
<feature type="transmembrane region" description="Helical" evidence="12">
    <location>
        <begin position="198"/>
        <end position="222"/>
    </location>
</feature>
<dbReference type="Gene3D" id="3.30.2010.10">
    <property type="entry name" value="Metalloproteases ('zincins'), catalytic domain"/>
    <property type="match status" value="1"/>
</dbReference>
<dbReference type="GO" id="GO:0006508">
    <property type="term" value="P:proteolysis"/>
    <property type="evidence" value="ECO:0007669"/>
    <property type="project" value="UniProtKB-KW"/>
</dbReference>
<dbReference type="EC" id="3.4.24.-" evidence="12"/>
<keyword evidence="8 12" id="KW-0862">Zinc</keyword>
<keyword evidence="5 12" id="KW-0812">Transmembrane</keyword>
<dbReference type="InterPro" id="IPR022919">
    <property type="entry name" value="Pept_M48_protease_HtpX"/>
</dbReference>
<dbReference type="EMBL" id="JAFLCK010000002">
    <property type="protein sequence ID" value="MBN8659128.1"/>
    <property type="molecule type" value="Genomic_DNA"/>
</dbReference>
<dbReference type="InterPro" id="IPR001915">
    <property type="entry name" value="Peptidase_M48"/>
</dbReference>
<evidence type="ECO:0000313" key="15">
    <source>
        <dbReference type="Proteomes" id="UP000664277"/>
    </source>
</evidence>
<protein>
    <recommendedName>
        <fullName evidence="12">Protease HtpX homolog</fullName>
        <ecNumber evidence="12">3.4.24.-</ecNumber>
    </recommendedName>
</protein>
<dbReference type="GO" id="GO:0005886">
    <property type="term" value="C:plasma membrane"/>
    <property type="evidence" value="ECO:0007669"/>
    <property type="project" value="UniProtKB-SubCell"/>
</dbReference>
<dbReference type="AlphaFoldDB" id="A0A8J7TLK7"/>
<evidence type="ECO:0000256" key="1">
    <source>
        <dbReference type="ARBA" id="ARBA00004651"/>
    </source>
</evidence>
<dbReference type="HAMAP" id="MF_00188">
    <property type="entry name" value="Pept_M48_protease_HtpX"/>
    <property type="match status" value="1"/>
</dbReference>
<keyword evidence="3 12" id="KW-1003">Cell membrane</keyword>
<proteinExistence type="inferred from homology"/>
<comment type="subcellular location">
    <subcellularLocation>
        <location evidence="1 12">Cell membrane</location>
        <topology evidence="1 12">Multi-pass membrane protein</topology>
    </subcellularLocation>
</comment>
<dbReference type="GO" id="GO:0008270">
    <property type="term" value="F:zinc ion binding"/>
    <property type="evidence" value="ECO:0007669"/>
    <property type="project" value="UniProtKB-UniRule"/>
</dbReference>
<keyword evidence="7 12" id="KW-0378">Hydrolase</keyword>
<organism evidence="14 15">
    <name type="scientific">Candidatus Obscuribacter phosphatis</name>
    <dbReference type="NCBI Taxonomy" id="1906157"/>
    <lineage>
        <taxon>Bacteria</taxon>
        <taxon>Bacillati</taxon>
        <taxon>Candidatus Melainabacteria</taxon>
        <taxon>Candidatus Obscuribacterales</taxon>
        <taxon>Candidatus Obscuribacteraceae</taxon>
        <taxon>Candidatus Obscuribacter</taxon>
    </lineage>
</organism>
<evidence type="ECO:0000256" key="7">
    <source>
        <dbReference type="ARBA" id="ARBA00022801"/>
    </source>
</evidence>
<feature type="binding site" evidence="12">
    <location>
        <position position="227"/>
    </location>
    <ligand>
        <name>Zn(2+)</name>
        <dbReference type="ChEBI" id="CHEBI:29105"/>
        <note>catalytic</note>
    </ligand>
</feature>
<evidence type="ECO:0000256" key="12">
    <source>
        <dbReference type="HAMAP-Rule" id="MF_00188"/>
    </source>
</evidence>
<feature type="domain" description="Peptidase M48" evidence="13">
    <location>
        <begin position="86"/>
        <end position="297"/>
    </location>
</feature>
<keyword evidence="9 12" id="KW-1133">Transmembrane helix</keyword>
<gene>
    <name evidence="12 14" type="primary">htpX</name>
    <name evidence="14" type="ORF">J0M35_02115</name>
</gene>
<feature type="transmembrane region" description="Helical" evidence="12">
    <location>
        <begin position="41"/>
        <end position="61"/>
    </location>
</feature>